<evidence type="ECO:0000256" key="1">
    <source>
        <dbReference type="ARBA" id="ARBA00008965"/>
    </source>
</evidence>
<dbReference type="CDD" id="cd01958">
    <property type="entry name" value="HPS_like"/>
    <property type="match status" value="1"/>
</dbReference>
<gene>
    <name evidence="3" type="ORF">DARMORV10_A02P25570.1</name>
</gene>
<sequence>MLNAIDLTLGNPPPPVPRCCSLIAGFADLEAAVCLCTVLDVNVLSINVHLPIDISALFNACSRFAPPSFLCPLKVSTRHGLSLELVMSRLLSSS</sequence>
<evidence type="ECO:0000313" key="3">
    <source>
        <dbReference type="EMBL" id="CAF2141487.1"/>
    </source>
</evidence>
<dbReference type="InterPro" id="IPR051636">
    <property type="entry name" value="Plant_LTP/defense-related"/>
</dbReference>
<dbReference type="Proteomes" id="UP001295469">
    <property type="component" value="Chromosome A02"/>
</dbReference>
<dbReference type="InterPro" id="IPR027923">
    <property type="entry name" value="Hydrophob_seed_dom"/>
</dbReference>
<dbReference type="InterPro" id="IPR036312">
    <property type="entry name" value="Bifun_inhib/LTP/seed_sf"/>
</dbReference>
<organism evidence="3">
    <name type="scientific">Brassica napus</name>
    <name type="common">Rape</name>
    <dbReference type="NCBI Taxonomy" id="3708"/>
    <lineage>
        <taxon>Eukaryota</taxon>
        <taxon>Viridiplantae</taxon>
        <taxon>Streptophyta</taxon>
        <taxon>Embryophyta</taxon>
        <taxon>Tracheophyta</taxon>
        <taxon>Spermatophyta</taxon>
        <taxon>Magnoliopsida</taxon>
        <taxon>eudicotyledons</taxon>
        <taxon>Gunneridae</taxon>
        <taxon>Pentapetalae</taxon>
        <taxon>rosids</taxon>
        <taxon>malvids</taxon>
        <taxon>Brassicales</taxon>
        <taxon>Brassicaceae</taxon>
        <taxon>Brassiceae</taxon>
        <taxon>Brassica</taxon>
    </lineage>
</organism>
<feature type="domain" description="Hydrophobic seed protein" evidence="2">
    <location>
        <begin position="3"/>
        <end position="72"/>
    </location>
</feature>
<dbReference type="PANTHER" id="PTHR31731">
    <property type="match status" value="1"/>
</dbReference>
<proteinExistence type="inferred from homology"/>
<dbReference type="SUPFAM" id="SSF47699">
    <property type="entry name" value="Bifunctional inhibitor/lipid-transfer protein/seed storage 2S albumin"/>
    <property type="match status" value="1"/>
</dbReference>
<comment type="similarity">
    <text evidence="1">Belongs to the plant LTP family. PEARLI1 subfamily.</text>
</comment>
<dbReference type="AlphaFoldDB" id="A0A816X1L7"/>
<protein>
    <submittedName>
        <fullName evidence="3">(rape) hypothetical protein</fullName>
    </submittedName>
</protein>
<dbReference type="Gene3D" id="1.10.110.10">
    <property type="entry name" value="Plant lipid-transfer and hydrophobic proteins"/>
    <property type="match status" value="1"/>
</dbReference>
<dbReference type="EMBL" id="HG994356">
    <property type="protein sequence ID" value="CAF2141487.1"/>
    <property type="molecule type" value="Genomic_DNA"/>
</dbReference>
<name>A0A816X1L7_BRANA</name>
<evidence type="ECO:0000259" key="2">
    <source>
        <dbReference type="Pfam" id="PF14547"/>
    </source>
</evidence>
<reference evidence="3" key="1">
    <citation type="submission" date="2021-01" db="EMBL/GenBank/DDBJ databases">
        <authorList>
            <consortium name="Genoscope - CEA"/>
            <person name="William W."/>
        </authorList>
    </citation>
    <scope>NUCLEOTIDE SEQUENCE</scope>
</reference>
<dbReference type="Pfam" id="PF14547">
    <property type="entry name" value="Hydrophob_seed"/>
    <property type="match status" value="1"/>
</dbReference>
<accession>A0A816X1L7</accession>